<dbReference type="EMBL" id="JBHSXQ010000004">
    <property type="protein sequence ID" value="MFC6906086.1"/>
    <property type="molecule type" value="Genomic_DNA"/>
</dbReference>
<evidence type="ECO:0000256" key="3">
    <source>
        <dbReference type="ARBA" id="ARBA00022729"/>
    </source>
</evidence>
<dbReference type="AlphaFoldDB" id="A0ABD5V5F3"/>
<dbReference type="PROSITE" id="PS51257">
    <property type="entry name" value="PROKAR_LIPOPROTEIN"/>
    <property type="match status" value="1"/>
</dbReference>
<dbReference type="PANTHER" id="PTHR30290">
    <property type="entry name" value="PERIPLASMIC BINDING COMPONENT OF ABC TRANSPORTER"/>
    <property type="match status" value="1"/>
</dbReference>
<dbReference type="SUPFAM" id="SSF53850">
    <property type="entry name" value="Periplasmic binding protein-like II"/>
    <property type="match status" value="1"/>
</dbReference>
<sequence length="590" mass="65404">MSEPTRREAIRMLAAAGMTSLAGCGDANGGEVGETEAELPRIDERWVTGTATAERTLLPHRVSDAASRSRLELVLDGPYAITDDGERFPYWLSLDELEAGERYEATLRDGVRWSDPYGPMTAEDWVYYVQGIHQGADNWAGSRLAPHWEGADLEVVDDRTFAIELEEPNVEFPESPALRRSFCLPRTLIEPYVAEQDREGLEADETIAGLEYTGNLGPYSAESREAGRRFVAERNDDYYMRDAGADSELWAEAPYFETYEYRVYDDERARLGALRAGNVTTTTIPPARFEQFAGDDDRQFYRVPQDHVTTLAFNQRANGWEPLREVEVRRALSMAIGKERIAESVLGGYGEPIHTFQPAGSEWHAEFETPGIGENYSHREAAMALENALGTDYGYDGATLLGPEGEPVELTFVHASDGNRPTALAEFIERELEHLGIAIDRQPVELGTLFEGYVENGWVGEGEPPWSAGEYNAGPRTESASAEPWDLLCGLGLNAYPHAPTTTARYWLEDGDMNFTGYVPEADLAGLYGSARSGEGRTEALEGVFATLATERPVDFLVSQDAIVGYHHTITGPGESAGDWDRQTWHSSRR</sequence>
<dbReference type="RefSeq" id="WP_340604636.1">
    <property type="nucleotide sequence ID" value="NZ_JBBMXV010000004.1"/>
</dbReference>
<organism evidence="5 6">
    <name type="scientific">Halalkalicoccus tibetensis</name>
    <dbReference type="NCBI Taxonomy" id="175632"/>
    <lineage>
        <taxon>Archaea</taxon>
        <taxon>Methanobacteriati</taxon>
        <taxon>Methanobacteriota</taxon>
        <taxon>Stenosarchaea group</taxon>
        <taxon>Halobacteria</taxon>
        <taxon>Halobacteriales</taxon>
        <taxon>Halococcaceae</taxon>
        <taxon>Halalkalicoccus</taxon>
    </lineage>
</organism>
<dbReference type="InterPro" id="IPR000914">
    <property type="entry name" value="SBP_5_dom"/>
</dbReference>
<evidence type="ECO:0000313" key="6">
    <source>
        <dbReference type="Proteomes" id="UP001596312"/>
    </source>
</evidence>
<keyword evidence="6" id="KW-1185">Reference proteome</keyword>
<dbReference type="PANTHER" id="PTHR30290:SF9">
    <property type="entry name" value="OLIGOPEPTIDE-BINDING PROTEIN APPA"/>
    <property type="match status" value="1"/>
</dbReference>
<dbReference type="CDD" id="cd00995">
    <property type="entry name" value="PBP2_NikA_DppA_OppA_like"/>
    <property type="match status" value="1"/>
</dbReference>
<evidence type="ECO:0000259" key="4">
    <source>
        <dbReference type="Pfam" id="PF00496"/>
    </source>
</evidence>
<feature type="domain" description="Solute-binding protein family 5" evidence="4">
    <location>
        <begin position="98"/>
        <end position="447"/>
    </location>
</feature>
<evidence type="ECO:0000256" key="1">
    <source>
        <dbReference type="ARBA" id="ARBA00005695"/>
    </source>
</evidence>
<dbReference type="InterPro" id="IPR039424">
    <property type="entry name" value="SBP_5"/>
</dbReference>
<comment type="similarity">
    <text evidence="1">Belongs to the bacterial solute-binding protein 5 family.</text>
</comment>
<keyword evidence="2" id="KW-0813">Transport</keyword>
<reference evidence="5 6" key="1">
    <citation type="journal article" date="2019" name="Int. J. Syst. Evol. Microbiol.">
        <title>The Global Catalogue of Microorganisms (GCM) 10K type strain sequencing project: providing services to taxonomists for standard genome sequencing and annotation.</title>
        <authorList>
            <consortium name="The Broad Institute Genomics Platform"/>
            <consortium name="The Broad Institute Genome Sequencing Center for Infectious Disease"/>
            <person name="Wu L."/>
            <person name="Ma J."/>
        </authorList>
    </citation>
    <scope>NUCLEOTIDE SEQUENCE [LARGE SCALE GENOMIC DNA]</scope>
    <source>
        <strain evidence="5 6">CGMCC 1.3240</strain>
    </source>
</reference>
<comment type="caution">
    <text evidence="5">The sequence shown here is derived from an EMBL/GenBank/DDBJ whole genome shotgun (WGS) entry which is preliminary data.</text>
</comment>
<accession>A0ABD5V5F3</accession>
<dbReference type="Gene3D" id="3.40.190.10">
    <property type="entry name" value="Periplasmic binding protein-like II"/>
    <property type="match status" value="1"/>
</dbReference>
<name>A0ABD5V5F3_9EURY</name>
<evidence type="ECO:0000313" key="5">
    <source>
        <dbReference type="EMBL" id="MFC6906086.1"/>
    </source>
</evidence>
<dbReference type="GO" id="GO:0042597">
    <property type="term" value="C:periplasmic space"/>
    <property type="evidence" value="ECO:0007669"/>
    <property type="project" value="UniProtKB-ARBA"/>
</dbReference>
<keyword evidence="3" id="KW-0732">Signal</keyword>
<dbReference type="Gene3D" id="3.10.105.10">
    <property type="entry name" value="Dipeptide-binding Protein, Domain 3"/>
    <property type="match status" value="1"/>
</dbReference>
<gene>
    <name evidence="5" type="ORF">ACFQGH_12885</name>
</gene>
<protein>
    <submittedName>
        <fullName evidence="5">ABC transporter substrate-binding protein</fullName>
    </submittedName>
</protein>
<proteinExistence type="inferred from homology"/>
<dbReference type="Proteomes" id="UP001596312">
    <property type="component" value="Unassembled WGS sequence"/>
</dbReference>
<evidence type="ECO:0000256" key="2">
    <source>
        <dbReference type="ARBA" id="ARBA00022448"/>
    </source>
</evidence>
<dbReference type="Pfam" id="PF00496">
    <property type="entry name" value="SBP_bac_5"/>
    <property type="match status" value="1"/>
</dbReference>